<proteinExistence type="predicted"/>
<dbReference type="RefSeq" id="WP_084091413.1">
    <property type="nucleotide sequence ID" value="NZ_FWXD01000016.1"/>
</dbReference>
<reference evidence="1 2" key="1">
    <citation type="submission" date="2017-04" db="EMBL/GenBank/DDBJ databases">
        <authorList>
            <person name="Afonso C.L."/>
            <person name="Miller P.J."/>
            <person name="Scott M.A."/>
            <person name="Spackman E."/>
            <person name="Goraichik I."/>
            <person name="Dimitrov K.M."/>
            <person name="Suarez D.L."/>
            <person name="Swayne D.E."/>
        </authorList>
    </citation>
    <scope>NUCLEOTIDE SEQUENCE [LARGE SCALE GENOMIC DNA]</scope>
    <source>
        <strain evidence="1 2">DSM 23236</strain>
    </source>
</reference>
<dbReference type="EMBL" id="FWXD01000016">
    <property type="protein sequence ID" value="SMC27275.1"/>
    <property type="molecule type" value="Genomic_DNA"/>
</dbReference>
<evidence type="ECO:0000313" key="2">
    <source>
        <dbReference type="Proteomes" id="UP000192761"/>
    </source>
</evidence>
<dbReference type="Proteomes" id="UP000192761">
    <property type="component" value="Unassembled WGS sequence"/>
</dbReference>
<organism evidence="1 2">
    <name type="scientific">Andreprevotia lacus DSM 23236</name>
    <dbReference type="NCBI Taxonomy" id="1121001"/>
    <lineage>
        <taxon>Bacteria</taxon>
        <taxon>Pseudomonadati</taxon>
        <taxon>Pseudomonadota</taxon>
        <taxon>Betaproteobacteria</taxon>
        <taxon>Neisseriales</taxon>
        <taxon>Chitinibacteraceae</taxon>
        <taxon>Andreprevotia</taxon>
    </lineage>
</organism>
<name>A0A1W1XTU5_9NEIS</name>
<evidence type="ECO:0000313" key="1">
    <source>
        <dbReference type="EMBL" id="SMC27275.1"/>
    </source>
</evidence>
<keyword evidence="2" id="KW-1185">Reference proteome</keyword>
<gene>
    <name evidence="1" type="ORF">SAMN02745857_02781</name>
</gene>
<protein>
    <submittedName>
        <fullName evidence="1">Uncharacterized protein</fullName>
    </submittedName>
</protein>
<sequence>MPTISVQIDAAEKLALRSQALALLADMSDWLVAHENDDGDDYFARAKLCNQMIRQLKDWESQTLQIVTTDHQAGAAVDGINRATDALTQAQARIDNIGAQIDVFAGFLDLMGAIAGGNPSSIVKSSAAVYKAAMAVKPV</sequence>
<dbReference type="AlphaFoldDB" id="A0A1W1XTU5"/>
<accession>A0A1W1XTU5</accession>